<proteinExistence type="predicted"/>
<evidence type="ECO:0000313" key="2">
    <source>
        <dbReference type="Proteomes" id="UP000494216"/>
    </source>
</evidence>
<reference evidence="1 2" key="1">
    <citation type="submission" date="2020-02" db="EMBL/GenBank/DDBJ databases">
        <authorList>
            <person name="Hogendoorn C."/>
        </authorList>
    </citation>
    <scope>NUCLEOTIDE SEQUENCE [LARGE SCALE GENOMIC DNA]</scope>
    <source>
        <strain evidence="1">METHB21</strain>
    </source>
</reference>
<dbReference type="SUPFAM" id="SSF54786">
    <property type="entry name" value="YcfA/nrd intein domain"/>
    <property type="match status" value="1"/>
</dbReference>
<sequence>MKSSEFAKWLKSKGVVFKEGKKHTKLYLAGKQSTLPRHAAEISEPLRKAIVKQLGLSE</sequence>
<comment type="caution">
    <text evidence="1">The sequence shown here is derived from an EMBL/GenBank/DDBJ whole genome shotgun (WGS) entry which is preliminary data.</text>
</comment>
<name>A0A8S0WMF1_9GAMM</name>
<protein>
    <recommendedName>
        <fullName evidence="3">Type II toxin-antitoxin system HicA family toxin</fullName>
    </recommendedName>
</protein>
<accession>A0A8S0WMF1</accession>
<dbReference type="Gene3D" id="3.30.920.30">
    <property type="entry name" value="Hypothetical protein"/>
    <property type="match status" value="1"/>
</dbReference>
<gene>
    <name evidence="1" type="primary">yncN</name>
    <name evidence="1" type="ORF">METHB2_1240001</name>
</gene>
<organism evidence="1 2">
    <name type="scientific">Candidatus Methylobacter favarea</name>
    <dbReference type="NCBI Taxonomy" id="2707345"/>
    <lineage>
        <taxon>Bacteria</taxon>
        <taxon>Pseudomonadati</taxon>
        <taxon>Pseudomonadota</taxon>
        <taxon>Gammaproteobacteria</taxon>
        <taxon>Methylococcales</taxon>
        <taxon>Methylococcaceae</taxon>
        <taxon>Methylobacter</taxon>
    </lineage>
</organism>
<dbReference type="EMBL" id="CADCXN010000029">
    <property type="protein sequence ID" value="CAA9889710.1"/>
    <property type="molecule type" value="Genomic_DNA"/>
</dbReference>
<evidence type="ECO:0008006" key="3">
    <source>
        <dbReference type="Google" id="ProtNLM"/>
    </source>
</evidence>
<dbReference type="AlphaFoldDB" id="A0A8S0WMF1"/>
<dbReference type="InterPro" id="IPR038570">
    <property type="entry name" value="HicA_sf"/>
</dbReference>
<keyword evidence="2" id="KW-1185">Reference proteome</keyword>
<dbReference type="Proteomes" id="UP000494216">
    <property type="component" value="Unassembled WGS sequence"/>
</dbReference>
<evidence type="ECO:0000313" key="1">
    <source>
        <dbReference type="EMBL" id="CAA9889710.1"/>
    </source>
</evidence>